<dbReference type="Proteomes" id="UP000630135">
    <property type="component" value="Unassembled WGS sequence"/>
</dbReference>
<keyword evidence="3" id="KW-1185">Reference proteome</keyword>
<evidence type="ECO:0000313" key="4">
    <source>
        <dbReference type="Proteomes" id="UP000652720"/>
    </source>
</evidence>
<gene>
    <name evidence="1" type="ORF">GCM10008021_32070</name>
    <name evidence="2" type="ORF">GCM10010914_31990</name>
</gene>
<dbReference type="RefSeq" id="WP_017872023.1">
    <property type="nucleotide sequence ID" value="NZ_BMLZ01000098.1"/>
</dbReference>
<reference evidence="2" key="2">
    <citation type="journal article" date="2014" name="Int. J. Syst. Evol. Microbiol.">
        <title>Complete genome sequence of Corynebacterium casei LMG S-19264T (=DSM 44701T), isolated from a smear-ripened cheese.</title>
        <authorList>
            <consortium name="US DOE Joint Genome Institute (JGI-PGF)"/>
            <person name="Walter F."/>
            <person name="Albersmeier A."/>
            <person name="Kalinowski J."/>
            <person name="Ruckert C."/>
        </authorList>
    </citation>
    <scope>NUCLEOTIDE SEQUENCE</scope>
    <source>
        <strain evidence="2">CGMCC 1.8885</strain>
    </source>
</reference>
<protein>
    <submittedName>
        <fullName evidence="2">Uncharacterized protein</fullName>
    </submittedName>
</protein>
<dbReference type="EMBL" id="BMMA01000074">
    <property type="protein sequence ID" value="GGI95105.1"/>
    <property type="molecule type" value="Genomic_DNA"/>
</dbReference>
<name>A0AAV4KBI4_9DEIO</name>
<sequence>MLFTCEPLLTRVVFGAVGSGLGSVPNRELVRAIGEMLEAAAAHGWTTPVDIRPLAEVETAWNAEGSDRLVLVN</sequence>
<reference evidence="3" key="3">
    <citation type="journal article" date="2019" name="Int. J. Syst. Evol. Microbiol.">
        <title>The Global Catalogue of Microorganisms (GCM) 10K type strain sequencing project: providing services to taxonomists for standard genome sequencing and annotation.</title>
        <authorList>
            <consortium name="The Broad Institute Genomics Platform"/>
            <consortium name="The Broad Institute Genome Sequencing Center for Infectious Disease"/>
            <person name="Wu L."/>
            <person name="Ma J."/>
        </authorList>
    </citation>
    <scope>NUCLEOTIDE SEQUENCE [LARGE SCALE GENOMIC DNA]</scope>
    <source>
        <strain evidence="3">CGMCC 1.8884</strain>
    </source>
</reference>
<proteinExistence type="predicted"/>
<evidence type="ECO:0000313" key="3">
    <source>
        <dbReference type="Proteomes" id="UP000630135"/>
    </source>
</evidence>
<accession>A0AAV4KBI4</accession>
<reference evidence="2" key="4">
    <citation type="submission" date="2023-08" db="EMBL/GenBank/DDBJ databases">
        <authorList>
            <person name="Sun Q."/>
            <person name="Zhou Y."/>
        </authorList>
    </citation>
    <scope>NUCLEOTIDE SEQUENCE</scope>
    <source>
        <strain evidence="1">CGMCC 1.8884</strain>
        <strain evidence="2">CGMCC 1.8885</strain>
    </source>
</reference>
<evidence type="ECO:0000313" key="1">
    <source>
        <dbReference type="EMBL" id="GGI69541.1"/>
    </source>
</evidence>
<dbReference type="AlphaFoldDB" id="A0AAV4KBI4"/>
<dbReference type="Proteomes" id="UP000652720">
    <property type="component" value="Unassembled WGS sequence"/>
</dbReference>
<comment type="caution">
    <text evidence="2">The sequence shown here is derived from an EMBL/GenBank/DDBJ whole genome shotgun (WGS) entry which is preliminary data.</text>
</comment>
<dbReference type="GeneID" id="59166822"/>
<dbReference type="EMBL" id="BMLZ01000098">
    <property type="protein sequence ID" value="GGI69541.1"/>
    <property type="molecule type" value="Genomic_DNA"/>
</dbReference>
<evidence type="ECO:0000313" key="2">
    <source>
        <dbReference type="EMBL" id="GGI95105.1"/>
    </source>
</evidence>
<reference evidence="1" key="1">
    <citation type="journal article" date="2014" name="Int. J. Syst. Evol. Microbiol.">
        <title>Complete genome of a new Firmicutes species belonging to the dominant human colonic microbiota ('Ruminococcus bicirculans') reveals two chromosomes and a selective capacity to utilize plant glucans.</title>
        <authorList>
            <consortium name="NISC Comparative Sequencing Program"/>
            <person name="Wegmann U."/>
            <person name="Louis P."/>
            <person name="Goesmann A."/>
            <person name="Henrissat B."/>
            <person name="Duncan S.H."/>
            <person name="Flint H.J."/>
        </authorList>
    </citation>
    <scope>NUCLEOTIDE SEQUENCE</scope>
    <source>
        <strain evidence="1">CGMCC 1.8884</strain>
    </source>
</reference>
<organism evidence="2 4">
    <name type="scientific">Deinococcus wulumuqiensis</name>
    <dbReference type="NCBI Taxonomy" id="980427"/>
    <lineage>
        <taxon>Bacteria</taxon>
        <taxon>Thermotogati</taxon>
        <taxon>Deinococcota</taxon>
        <taxon>Deinococci</taxon>
        <taxon>Deinococcales</taxon>
        <taxon>Deinococcaceae</taxon>
        <taxon>Deinococcus</taxon>
    </lineage>
</organism>